<evidence type="ECO:0000256" key="3">
    <source>
        <dbReference type="PIRSR" id="PIRSR001220-1"/>
    </source>
</evidence>
<dbReference type="InterPro" id="IPR027473">
    <property type="entry name" value="L-asparaginase_C"/>
</dbReference>
<dbReference type="InterPro" id="IPR040919">
    <property type="entry name" value="Asparaginase_C"/>
</dbReference>
<keyword evidence="12" id="KW-1185">Reference proteome</keyword>
<dbReference type="FunFam" id="3.40.50.1170:FF:000001">
    <property type="entry name" value="L-asparaginase 2"/>
    <property type="match status" value="1"/>
</dbReference>
<gene>
    <name evidence="11" type="primary">ansA_1</name>
    <name evidence="11" type="ORF">CD178_01687</name>
</gene>
<dbReference type="PANTHER" id="PTHR11707:SF28">
    <property type="entry name" value="60 KDA LYSOPHOSPHOLIPASE"/>
    <property type="match status" value="1"/>
</dbReference>
<dbReference type="NCBIfam" id="TIGR00520">
    <property type="entry name" value="asnASE_II"/>
    <property type="match status" value="1"/>
</dbReference>
<dbReference type="GO" id="GO:0004067">
    <property type="term" value="F:asparaginase activity"/>
    <property type="evidence" value="ECO:0007669"/>
    <property type="project" value="UniProtKB-UniRule"/>
</dbReference>
<dbReference type="Pfam" id="PF00710">
    <property type="entry name" value="Asparaginase"/>
    <property type="match status" value="1"/>
</dbReference>
<evidence type="ECO:0000256" key="8">
    <source>
        <dbReference type="SAM" id="SignalP"/>
    </source>
</evidence>
<reference evidence="11 12" key="1">
    <citation type="submission" date="2017-08" db="EMBL/GenBank/DDBJ databases">
        <title>Complete genome sequence of Gluconacetobacter saccharivorans CV1 isolated from Fermented Vinegar.</title>
        <authorList>
            <person name="Kim S.-Y."/>
        </authorList>
    </citation>
    <scope>NUCLEOTIDE SEQUENCE [LARGE SCALE GENOMIC DNA]</scope>
    <source>
        <strain evidence="11 12">CV1</strain>
    </source>
</reference>
<dbReference type="AlphaFoldDB" id="A0A347WC57"/>
<evidence type="ECO:0000256" key="7">
    <source>
        <dbReference type="RuleBase" id="RU004456"/>
    </source>
</evidence>
<dbReference type="PROSITE" id="PS51732">
    <property type="entry name" value="ASN_GLN_ASE_3"/>
    <property type="match status" value="1"/>
</dbReference>
<feature type="active site" evidence="6">
    <location>
        <position position="134"/>
    </location>
</feature>
<feature type="domain" description="Asparaginase/glutaminase C-terminal" evidence="10">
    <location>
        <begin position="254"/>
        <end position="365"/>
    </location>
</feature>
<evidence type="ECO:0000259" key="10">
    <source>
        <dbReference type="Pfam" id="PF17763"/>
    </source>
</evidence>
<evidence type="ECO:0000256" key="2">
    <source>
        <dbReference type="ARBA" id="ARBA00022801"/>
    </source>
</evidence>
<dbReference type="CDD" id="cd08964">
    <property type="entry name" value="L-asparaginase_II"/>
    <property type="match status" value="1"/>
</dbReference>
<evidence type="ECO:0000256" key="1">
    <source>
        <dbReference type="ARBA" id="ARBA00010518"/>
    </source>
</evidence>
<dbReference type="InterPro" id="IPR004550">
    <property type="entry name" value="AsnASE_II"/>
</dbReference>
<dbReference type="PROSITE" id="PS00917">
    <property type="entry name" value="ASN_GLN_ASE_2"/>
    <property type="match status" value="1"/>
</dbReference>
<feature type="domain" description="L-asparaginase N-terminal" evidence="9">
    <location>
        <begin position="46"/>
        <end position="237"/>
    </location>
</feature>
<dbReference type="PRINTS" id="PR00139">
    <property type="entry name" value="ASNGLNASE"/>
</dbReference>
<dbReference type="InterPro" id="IPR036152">
    <property type="entry name" value="Asp/glu_Ase-like_sf"/>
</dbReference>
<keyword evidence="2 11" id="KW-0378">Hydrolase</keyword>
<evidence type="ECO:0000256" key="5">
    <source>
        <dbReference type="PROSITE-ProRule" id="PRU10099"/>
    </source>
</evidence>
<dbReference type="Pfam" id="PF17763">
    <property type="entry name" value="Asparaginase_C"/>
    <property type="match status" value="1"/>
</dbReference>
<dbReference type="InterPro" id="IPR037152">
    <property type="entry name" value="L-asparaginase_N_sf"/>
</dbReference>
<evidence type="ECO:0000313" key="11">
    <source>
        <dbReference type="EMBL" id="AXY22450.1"/>
    </source>
</evidence>
<feature type="chain" id="PRO_5016682954" evidence="8">
    <location>
        <begin position="31"/>
        <end position="369"/>
    </location>
</feature>
<evidence type="ECO:0000313" key="12">
    <source>
        <dbReference type="Proteomes" id="UP000264120"/>
    </source>
</evidence>
<dbReference type="SFLD" id="SFLDS00057">
    <property type="entry name" value="Glutaminase/Asparaginase"/>
    <property type="match status" value="1"/>
</dbReference>
<feature type="signal peptide" evidence="8">
    <location>
        <begin position="1"/>
        <end position="30"/>
    </location>
</feature>
<dbReference type="InterPro" id="IPR020827">
    <property type="entry name" value="Asparaginase/glutaminase_AS1"/>
</dbReference>
<evidence type="ECO:0000259" key="9">
    <source>
        <dbReference type="Pfam" id="PF00710"/>
    </source>
</evidence>
<dbReference type="Gene3D" id="3.40.50.1170">
    <property type="entry name" value="L-asparaginase, N-terminal domain"/>
    <property type="match status" value="1"/>
</dbReference>
<feature type="binding site" evidence="4">
    <location>
        <position position="101"/>
    </location>
    <ligand>
        <name>substrate</name>
    </ligand>
</feature>
<keyword evidence="8" id="KW-0732">Signal</keyword>
<dbReference type="PROSITE" id="PS00144">
    <property type="entry name" value="ASN_GLN_ASE_1"/>
    <property type="match status" value="1"/>
</dbReference>
<dbReference type="PIRSF" id="PIRSF001220">
    <property type="entry name" value="L-ASNase_gatD"/>
    <property type="match status" value="1"/>
</dbReference>
<comment type="similarity">
    <text evidence="1 7">Belongs to the asparaginase 1 family.</text>
</comment>
<dbReference type="EC" id="3.5.1.1" evidence="11"/>
<accession>A0A347WC57</accession>
<dbReference type="PIRSF" id="PIRSF500176">
    <property type="entry name" value="L_ASNase"/>
    <property type="match status" value="1"/>
</dbReference>
<dbReference type="GO" id="GO:0006528">
    <property type="term" value="P:asparagine metabolic process"/>
    <property type="evidence" value="ECO:0007669"/>
    <property type="project" value="InterPro"/>
</dbReference>
<name>A0A347WC57_9PROT</name>
<protein>
    <submittedName>
        <fullName evidence="11">L-asparaginase</fullName>
        <ecNumber evidence="11">3.5.1.1</ecNumber>
    </submittedName>
</protein>
<dbReference type="KEGG" id="ksc:CD178_01687"/>
<feature type="active site" evidence="5">
    <location>
        <position position="55"/>
    </location>
</feature>
<proteinExistence type="inferred from homology"/>
<dbReference type="Gene3D" id="3.40.50.40">
    <property type="match status" value="1"/>
</dbReference>
<dbReference type="EMBL" id="CP023036">
    <property type="protein sequence ID" value="AXY22450.1"/>
    <property type="molecule type" value="Genomic_DNA"/>
</dbReference>
<sequence>MSTARCVSRLLPLALMAAGVLPVMSVPAFAANTTTPAAVAPAALPRVLVLATGGTISGRASARSAIGYDAGAVTGAELIAGVPGVGRLARLRVEQIANIPSQNMNNAVWFRLAERIRQAFAHNEADAVVITHGTDTMEETAFFLDTVLDTPHPVVLTGAMRPGTAISADGPANMYEAVKVATAPQAAGRGVLVVMDDVIHAARWVSKTHTTALQTFLSRNAGPVGFVDPASVRFVTPAQQSGYLGLPADHKLPRVEIIYAHADMDGRQIDDAIRAGARGLVVAGMGDGNVSDDALSALDRAVRAGIVVVRSTRVGDGFVNRDVEVDDDQHGLVASLDLNPAKARILLQLLLADGTTAAAEIQRTFAAGH</sequence>
<dbReference type="SUPFAM" id="SSF53774">
    <property type="entry name" value="Glutaminase/Asparaginase"/>
    <property type="match status" value="1"/>
</dbReference>
<dbReference type="InterPro" id="IPR027474">
    <property type="entry name" value="L-asparaginase_N"/>
</dbReference>
<evidence type="ECO:0000256" key="4">
    <source>
        <dbReference type="PIRSR" id="PIRSR001220-2"/>
    </source>
</evidence>
<dbReference type="InterPro" id="IPR006034">
    <property type="entry name" value="Asparaginase/glutaminase-like"/>
</dbReference>
<dbReference type="Proteomes" id="UP000264120">
    <property type="component" value="Chromosome"/>
</dbReference>
<feature type="active site" description="O-isoaspartyl threonine intermediate" evidence="3">
    <location>
        <position position="55"/>
    </location>
</feature>
<organism evidence="11 12">
    <name type="scientific">Komagataeibacter saccharivorans</name>
    <dbReference type="NCBI Taxonomy" id="265959"/>
    <lineage>
        <taxon>Bacteria</taxon>
        <taxon>Pseudomonadati</taxon>
        <taxon>Pseudomonadota</taxon>
        <taxon>Alphaproteobacteria</taxon>
        <taxon>Acetobacterales</taxon>
        <taxon>Acetobacteraceae</taxon>
        <taxon>Komagataeibacter</taxon>
    </lineage>
</organism>
<dbReference type="InterPro" id="IPR027475">
    <property type="entry name" value="Asparaginase/glutaminase_AS2"/>
</dbReference>
<dbReference type="SMART" id="SM00870">
    <property type="entry name" value="Asparaginase"/>
    <property type="match status" value="1"/>
</dbReference>
<dbReference type="PANTHER" id="PTHR11707">
    <property type="entry name" value="L-ASPARAGINASE"/>
    <property type="match status" value="1"/>
</dbReference>
<feature type="binding site" evidence="4">
    <location>
        <begin position="134"/>
        <end position="135"/>
    </location>
    <ligand>
        <name>substrate</name>
    </ligand>
</feature>
<evidence type="ECO:0000256" key="6">
    <source>
        <dbReference type="PROSITE-ProRule" id="PRU10100"/>
    </source>
</evidence>
<dbReference type="RefSeq" id="WP_254057861.1">
    <property type="nucleotide sequence ID" value="NZ_CP023036.1"/>
</dbReference>